<dbReference type="OrthoDB" id="329481at2"/>
<keyword evidence="2" id="KW-0678">Repressor</keyword>
<dbReference type="SUPFAM" id="SSF48498">
    <property type="entry name" value="Tetracyclin repressor-like, C-terminal domain"/>
    <property type="match status" value="1"/>
</dbReference>
<keyword evidence="9" id="KW-1185">Reference proteome</keyword>
<dbReference type="SUPFAM" id="SSF46689">
    <property type="entry name" value="Homeodomain-like"/>
    <property type="match status" value="1"/>
</dbReference>
<organism evidence="8 9">
    <name type="scientific">Reyranella soli</name>
    <dbReference type="NCBI Taxonomy" id="1230389"/>
    <lineage>
        <taxon>Bacteria</taxon>
        <taxon>Pseudomonadati</taxon>
        <taxon>Pseudomonadota</taxon>
        <taxon>Alphaproteobacteria</taxon>
        <taxon>Hyphomicrobiales</taxon>
        <taxon>Reyranellaceae</taxon>
        <taxon>Reyranella</taxon>
    </lineage>
</organism>
<dbReference type="InterPro" id="IPR036271">
    <property type="entry name" value="Tet_transcr_reg_TetR-rel_C_sf"/>
</dbReference>
<dbReference type="AlphaFoldDB" id="A0A512NF02"/>
<dbReference type="InterPro" id="IPR003012">
    <property type="entry name" value="Tet_transcr_reg_TetR"/>
</dbReference>
<sequence length="208" mass="22106">MPRPRSLTPTLLAKAALAVIGREGPDGLSMRAVADELGMGTMSLYRYVQGREQLEALVVDLVLDPAQGGPDLDVGRRKNWVDKATELAVRAHAVATTHPAVTPLLLARRHASIHSLRWGEALLSVLAEAGFAGERRAIAFRTIVAYVFGAVQLQHLGPLGGEGTAAIAALPPDDFPLLADTARSARKISPDAEFLSGLRLVLRGIAVK</sequence>
<dbReference type="Proteomes" id="UP000321058">
    <property type="component" value="Unassembled WGS sequence"/>
</dbReference>
<dbReference type="GO" id="GO:0003677">
    <property type="term" value="F:DNA binding"/>
    <property type="evidence" value="ECO:0007669"/>
    <property type="project" value="UniProtKB-UniRule"/>
</dbReference>
<proteinExistence type="predicted"/>
<dbReference type="GO" id="GO:0045892">
    <property type="term" value="P:negative regulation of DNA-templated transcription"/>
    <property type="evidence" value="ECO:0007669"/>
    <property type="project" value="InterPro"/>
</dbReference>
<dbReference type="PRINTS" id="PR00400">
    <property type="entry name" value="TETREPRESSOR"/>
</dbReference>
<dbReference type="InterPro" id="IPR001647">
    <property type="entry name" value="HTH_TetR"/>
</dbReference>
<keyword evidence="4 6" id="KW-0238">DNA-binding</keyword>
<evidence type="ECO:0000256" key="3">
    <source>
        <dbReference type="ARBA" id="ARBA00023015"/>
    </source>
</evidence>
<evidence type="ECO:0000313" key="9">
    <source>
        <dbReference type="Proteomes" id="UP000321058"/>
    </source>
</evidence>
<dbReference type="RefSeq" id="WP_147151918.1">
    <property type="nucleotide sequence ID" value="NZ_BKAJ01000082.1"/>
</dbReference>
<dbReference type="Pfam" id="PF02909">
    <property type="entry name" value="TetR_C_1"/>
    <property type="match status" value="1"/>
</dbReference>
<feature type="domain" description="HTH tetR-type" evidence="7">
    <location>
        <begin position="6"/>
        <end position="66"/>
    </location>
</feature>
<keyword evidence="3" id="KW-0805">Transcription regulation</keyword>
<dbReference type="Pfam" id="PF00440">
    <property type="entry name" value="TetR_N"/>
    <property type="match status" value="1"/>
</dbReference>
<gene>
    <name evidence="8" type="ORF">RSO01_46930</name>
</gene>
<evidence type="ECO:0000259" key="7">
    <source>
        <dbReference type="PROSITE" id="PS50977"/>
    </source>
</evidence>
<dbReference type="EMBL" id="BKAJ01000082">
    <property type="protein sequence ID" value="GEP57527.1"/>
    <property type="molecule type" value="Genomic_DNA"/>
</dbReference>
<name>A0A512NF02_9HYPH</name>
<dbReference type="InterPro" id="IPR009057">
    <property type="entry name" value="Homeodomain-like_sf"/>
</dbReference>
<protein>
    <submittedName>
        <fullName evidence="8">TetR family transcriptional regulator</fullName>
    </submittedName>
</protein>
<keyword evidence="5" id="KW-0804">Transcription</keyword>
<comment type="function">
    <text evidence="1">TetR is the repressor of the tetracycline resistance element; its N-terminal region forms a helix-turn-helix structure and binds DNA. Binding of tetracycline to TetR reduces the repressor affinity for the tetracycline resistance gene (tetA) promoter operator sites.</text>
</comment>
<evidence type="ECO:0000256" key="1">
    <source>
        <dbReference type="ARBA" id="ARBA00002856"/>
    </source>
</evidence>
<feature type="DNA-binding region" description="H-T-H motif" evidence="6">
    <location>
        <begin position="29"/>
        <end position="48"/>
    </location>
</feature>
<dbReference type="PROSITE" id="PS50977">
    <property type="entry name" value="HTH_TETR_2"/>
    <property type="match status" value="1"/>
</dbReference>
<evidence type="ECO:0000256" key="6">
    <source>
        <dbReference type="PROSITE-ProRule" id="PRU00335"/>
    </source>
</evidence>
<evidence type="ECO:0000256" key="4">
    <source>
        <dbReference type="ARBA" id="ARBA00023125"/>
    </source>
</evidence>
<dbReference type="InterPro" id="IPR004111">
    <property type="entry name" value="Repressor_TetR_C"/>
</dbReference>
<dbReference type="Gene3D" id="1.10.357.10">
    <property type="entry name" value="Tetracycline Repressor, domain 2"/>
    <property type="match status" value="1"/>
</dbReference>
<dbReference type="GO" id="GO:0046677">
    <property type="term" value="P:response to antibiotic"/>
    <property type="evidence" value="ECO:0007669"/>
    <property type="project" value="InterPro"/>
</dbReference>
<evidence type="ECO:0000256" key="2">
    <source>
        <dbReference type="ARBA" id="ARBA00022491"/>
    </source>
</evidence>
<evidence type="ECO:0000256" key="5">
    <source>
        <dbReference type="ARBA" id="ARBA00023163"/>
    </source>
</evidence>
<dbReference type="Gene3D" id="1.10.10.60">
    <property type="entry name" value="Homeodomain-like"/>
    <property type="match status" value="1"/>
</dbReference>
<evidence type="ECO:0000313" key="8">
    <source>
        <dbReference type="EMBL" id="GEP57527.1"/>
    </source>
</evidence>
<comment type="caution">
    <text evidence="8">The sequence shown here is derived from an EMBL/GenBank/DDBJ whole genome shotgun (WGS) entry which is preliminary data.</text>
</comment>
<reference evidence="8 9" key="1">
    <citation type="submission" date="2019-07" db="EMBL/GenBank/DDBJ databases">
        <title>Whole genome shotgun sequence of Reyranella soli NBRC 108950.</title>
        <authorList>
            <person name="Hosoyama A."/>
            <person name="Uohara A."/>
            <person name="Ohji S."/>
            <person name="Ichikawa N."/>
        </authorList>
    </citation>
    <scope>NUCLEOTIDE SEQUENCE [LARGE SCALE GENOMIC DNA]</scope>
    <source>
        <strain evidence="8 9">NBRC 108950</strain>
    </source>
</reference>
<accession>A0A512NF02</accession>